<evidence type="ECO:0000313" key="3">
    <source>
        <dbReference type="Proteomes" id="UP001500582"/>
    </source>
</evidence>
<feature type="compositionally biased region" description="Basic and acidic residues" evidence="1">
    <location>
        <begin position="1"/>
        <end position="13"/>
    </location>
</feature>
<name>A0ABP8FXR3_9SPHI</name>
<evidence type="ECO:0000256" key="1">
    <source>
        <dbReference type="SAM" id="MobiDB-lite"/>
    </source>
</evidence>
<evidence type="ECO:0000313" key="2">
    <source>
        <dbReference type="EMBL" id="GAA4313077.1"/>
    </source>
</evidence>
<sequence length="97" mass="10580">MITEEKYKAHYDDVPEQPQDVNNNHGDPDDDQSNSEPGEHDLAKGNQPTEQKKDDDERIHTVTPDNDSGDPGPPVEERSASATTASNKDAGPKGENL</sequence>
<reference evidence="3" key="1">
    <citation type="journal article" date="2019" name="Int. J. Syst. Evol. Microbiol.">
        <title>The Global Catalogue of Microorganisms (GCM) 10K type strain sequencing project: providing services to taxonomists for standard genome sequencing and annotation.</title>
        <authorList>
            <consortium name="The Broad Institute Genomics Platform"/>
            <consortium name="The Broad Institute Genome Sequencing Center for Infectious Disease"/>
            <person name="Wu L."/>
            <person name="Ma J."/>
        </authorList>
    </citation>
    <scope>NUCLEOTIDE SEQUENCE [LARGE SCALE GENOMIC DNA]</scope>
    <source>
        <strain evidence="3">JCM 17705</strain>
    </source>
</reference>
<gene>
    <name evidence="2" type="ORF">GCM10023149_08680</name>
</gene>
<dbReference type="EMBL" id="BAABFT010000002">
    <property type="protein sequence ID" value="GAA4313077.1"/>
    <property type="molecule type" value="Genomic_DNA"/>
</dbReference>
<accession>A0ABP8FXR3</accession>
<dbReference type="RefSeq" id="WP_345209776.1">
    <property type="nucleotide sequence ID" value="NZ_BAABFT010000002.1"/>
</dbReference>
<dbReference type="Proteomes" id="UP001500582">
    <property type="component" value="Unassembled WGS sequence"/>
</dbReference>
<comment type="caution">
    <text evidence="2">The sequence shown here is derived from an EMBL/GenBank/DDBJ whole genome shotgun (WGS) entry which is preliminary data.</text>
</comment>
<organism evidence="2 3">
    <name type="scientific">Mucilaginibacter gynuensis</name>
    <dbReference type="NCBI Taxonomy" id="1302236"/>
    <lineage>
        <taxon>Bacteria</taxon>
        <taxon>Pseudomonadati</taxon>
        <taxon>Bacteroidota</taxon>
        <taxon>Sphingobacteriia</taxon>
        <taxon>Sphingobacteriales</taxon>
        <taxon>Sphingobacteriaceae</taxon>
        <taxon>Mucilaginibacter</taxon>
    </lineage>
</organism>
<feature type="compositionally biased region" description="Basic and acidic residues" evidence="1">
    <location>
        <begin position="50"/>
        <end position="60"/>
    </location>
</feature>
<feature type="region of interest" description="Disordered" evidence="1">
    <location>
        <begin position="1"/>
        <end position="97"/>
    </location>
</feature>
<proteinExistence type="predicted"/>
<keyword evidence="3" id="KW-1185">Reference proteome</keyword>
<protein>
    <submittedName>
        <fullName evidence="2">Uncharacterized protein</fullName>
    </submittedName>
</protein>